<dbReference type="PROSITE" id="PS50166">
    <property type="entry name" value="IMPORTIN_B_NT"/>
    <property type="match status" value="1"/>
</dbReference>
<feature type="region of interest" description="Disordered" evidence="1">
    <location>
        <begin position="333"/>
        <end position="354"/>
    </location>
</feature>
<reference evidence="3 4" key="1">
    <citation type="submission" date="2019-03" db="EMBL/GenBank/DDBJ databases">
        <title>Single cell metagenomics reveals metabolic interactions within the superorganism composed of flagellate Streblomastix strix and complex community of Bacteroidetes bacteria on its surface.</title>
        <authorList>
            <person name="Treitli S.C."/>
            <person name="Kolisko M."/>
            <person name="Husnik F."/>
            <person name="Keeling P."/>
            <person name="Hampl V."/>
        </authorList>
    </citation>
    <scope>NUCLEOTIDE SEQUENCE [LARGE SCALE GENOMIC DNA]</scope>
    <source>
        <strain evidence="3">ST1C</strain>
    </source>
</reference>
<feature type="domain" description="Importin N-terminal" evidence="2">
    <location>
        <begin position="21"/>
        <end position="101"/>
    </location>
</feature>
<dbReference type="SUPFAM" id="SSF48371">
    <property type="entry name" value="ARM repeat"/>
    <property type="match status" value="1"/>
</dbReference>
<evidence type="ECO:0000313" key="4">
    <source>
        <dbReference type="Proteomes" id="UP000324800"/>
    </source>
</evidence>
<sequence>MDFIAAFSALRNADNALINQARMWLENARQTNFAEYIYAVAGILVTDTNDAYVRQAAGLELKNSLFSRDKSNAIKLKKLWLTIPLEVREQIKMKIIESMNCENQDVGKAAAQVVGAIAAIELPSGNWPQLFETLSFCIKGFAGLQKIVPLSALSFIGDEIEYIHLKTFKSLIINSIMACLDPQEEKFVHLGPVIIAALRALTQVLGCIQLDSELLQYVITRVLIWCGEGANILIPSNASQLSPEQQQELMKGLINVRKEAFMCILQFGRDQFEEVIQHFKVLVDLTNMAIKQSLENQDNADLSEIAKFAIDFWTETANYENKTLKRLKEEKLIDEEEDDDEQKENEDSDDGQNNEKIFTYTESAVPLLIQGLFQIIMTKDDEFDYDEGNSAASSAVSCLECMSIKMGDSLYAILDPYFKDQIIIQTLQATQNQTATEADWRRIDAISELVSVLLQGTDANKTLLLQQLYSLIEKFILPPNPTIAEQTLTLRTTLMHALATACERGLSCLYEETALEKIIEVINMTFQLQAPNVFQFEPEVVFQSALALYSLANEVEKKKESDDDDDDEDSDEDEEEEEDEKKTKTALDPYIPKLFMSAIRRSRQMDSDQQNIYSSLIAAVCNLIQNSGTNDNNMNFVIQTLPGLTGFLGQRKINFTIQGNTVDQTLLPHFQVLFGGILGTENELAQTDAQLQPQQPLDVTVDLATFSMKFKAEIAMLLNIVIVHVEKQSQPHLQQLMQVLVQIAVALSELKRLSDLDENGFCHKVYNSGAASKLQEHISLTFFHVNDNFKDAFNPEFMNVMLKLVIIPQLTKPEEKDTFESGCKGLSSSARYFASLTTTSIQQQSPSDQSGFTPLEPEQLFNIVKDLLINALTLPLSQSSPSSKSFAWDAVAYLMRRGGDFGRNIALQVYHLVNVNPDYEIIGKSSKDDDDDEGEEDDDDTNPLPMMKFPSERILELRQMILAFLSQSLPRLLPFVSNLDHFMSEVYTYLSSVLDDKSNDGDTEVRVARVIMKMINCEGWGKNSRIENDLQADDDETEEHAAIYNGCEQYFLKKSQEAAQMKANLKNFKQQYKAAGGNVELTDQQKLELSNAEQIADSFFTMESLYKYGKAIRKYDNKQLKACGKLIIAKLEQLGFDPDQE</sequence>
<dbReference type="Gene3D" id="1.25.10.10">
    <property type="entry name" value="Leucine-rich Repeat Variant"/>
    <property type="match status" value="1"/>
</dbReference>
<evidence type="ECO:0000256" key="1">
    <source>
        <dbReference type="SAM" id="MobiDB-lite"/>
    </source>
</evidence>
<dbReference type="InterPro" id="IPR001494">
    <property type="entry name" value="Importin-beta_N"/>
</dbReference>
<dbReference type="GO" id="GO:0006886">
    <property type="term" value="P:intracellular protein transport"/>
    <property type="evidence" value="ECO:0007669"/>
    <property type="project" value="InterPro"/>
</dbReference>
<feature type="compositionally biased region" description="Acidic residues" evidence="1">
    <location>
        <begin position="928"/>
        <end position="941"/>
    </location>
</feature>
<dbReference type="EMBL" id="SNRW01006560">
    <property type="protein sequence ID" value="KAA6382841.1"/>
    <property type="molecule type" value="Genomic_DNA"/>
</dbReference>
<organism evidence="3 4">
    <name type="scientific">Streblomastix strix</name>
    <dbReference type="NCBI Taxonomy" id="222440"/>
    <lineage>
        <taxon>Eukaryota</taxon>
        <taxon>Metamonada</taxon>
        <taxon>Preaxostyla</taxon>
        <taxon>Oxymonadida</taxon>
        <taxon>Streblomastigidae</taxon>
        <taxon>Streblomastix</taxon>
    </lineage>
</organism>
<gene>
    <name evidence="3" type="ORF">EZS28_021632</name>
</gene>
<dbReference type="InterPro" id="IPR016024">
    <property type="entry name" value="ARM-type_fold"/>
</dbReference>
<name>A0A5J4VJS7_9EUKA</name>
<evidence type="ECO:0000259" key="2">
    <source>
        <dbReference type="PROSITE" id="PS50166"/>
    </source>
</evidence>
<accession>A0A5J4VJS7</accession>
<feature type="compositionally biased region" description="Acidic residues" evidence="1">
    <location>
        <begin position="333"/>
        <end position="352"/>
    </location>
</feature>
<proteinExistence type="predicted"/>
<dbReference type="AlphaFoldDB" id="A0A5J4VJS7"/>
<dbReference type="OrthoDB" id="10263328at2759"/>
<feature type="region of interest" description="Disordered" evidence="1">
    <location>
        <begin position="557"/>
        <end position="585"/>
    </location>
</feature>
<dbReference type="Proteomes" id="UP000324800">
    <property type="component" value="Unassembled WGS sequence"/>
</dbReference>
<dbReference type="SMART" id="SM00913">
    <property type="entry name" value="IBN_N"/>
    <property type="match status" value="1"/>
</dbReference>
<evidence type="ECO:0000313" key="3">
    <source>
        <dbReference type="EMBL" id="KAA6382841.1"/>
    </source>
</evidence>
<comment type="caution">
    <text evidence="3">The sequence shown here is derived from an EMBL/GenBank/DDBJ whole genome shotgun (WGS) entry which is preliminary data.</text>
</comment>
<feature type="compositionally biased region" description="Acidic residues" evidence="1">
    <location>
        <begin position="562"/>
        <end position="579"/>
    </location>
</feature>
<dbReference type="InterPro" id="IPR011989">
    <property type="entry name" value="ARM-like"/>
</dbReference>
<dbReference type="Pfam" id="PF03810">
    <property type="entry name" value="IBN_N"/>
    <property type="match status" value="1"/>
</dbReference>
<feature type="region of interest" description="Disordered" evidence="1">
    <location>
        <begin position="922"/>
        <end position="946"/>
    </location>
</feature>
<dbReference type="GO" id="GO:0031267">
    <property type="term" value="F:small GTPase binding"/>
    <property type="evidence" value="ECO:0007669"/>
    <property type="project" value="InterPro"/>
</dbReference>
<protein>
    <submittedName>
        <fullName evidence="3">Putative Importin subunit beta-1</fullName>
    </submittedName>
</protein>